<dbReference type="Gene3D" id="2.70.98.10">
    <property type="match status" value="1"/>
</dbReference>
<dbReference type="Proteomes" id="UP000239047">
    <property type="component" value="Unassembled WGS sequence"/>
</dbReference>
<dbReference type="AlphaFoldDB" id="A0A2S5GCA9"/>
<dbReference type="InterPro" id="IPR011013">
    <property type="entry name" value="Gal_mutarotase_sf_dom"/>
</dbReference>
<dbReference type="GO" id="GO:0005975">
    <property type="term" value="P:carbohydrate metabolic process"/>
    <property type="evidence" value="ECO:0007669"/>
    <property type="project" value="InterPro"/>
</dbReference>
<dbReference type="PANTHER" id="PTHR11122:SF13">
    <property type="entry name" value="GLUCOSE-6-PHOSPHATE 1-EPIMERASE"/>
    <property type="match status" value="1"/>
</dbReference>
<organism evidence="1 2">
    <name type="scientific">Jeotgalibacillus proteolyticus</name>
    <dbReference type="NCBI Taxonomy" id="2082395"/>
    <lineage>
        <taxon>Bacteria</taxon>
        <taxon>Bacillati</taxon>
        <taxon>Bacillota</taxon>
        <taxon>Bacilli</taxon>
        <taxon>Bacillales</taxon>
        <taxon>Caryophanaceae</taxon>
        <taxon>Jeotgalibacillus</taxon>
    </lineage>
</organism>
<dbReference type="GO" id="GO:0030246">
    <property type="term" value="F:carbohydrate binding"/>
    <property type="evidence" value="ECO:0007669"/>
    <property type="project" value="InterPro"/>
</dbReference>
<gene>
    <name evidence="1" type="ORF">C4B60_13095</name>
</gene>
<evidence type="ECO:0000313" key="2">
    <source>
        <dbReference type="Proteomes" id="UP000239047"/>
    </source>
</evidence>
<dbReference type="EMBL" id="PREZ01000004">
    <property type="protein sequence ID" value="PPA70533.1"/>
    <property type="molecule type" value="Genomic_DNA"/>
</dbReference>
<protein>
    <submittedName>
        <fullName evidence="1">Aldose epimerase</fullName>
    </submittedName>
</protein>
<dbReference type="Pfam" id="PF01263">
    <property type="entry name" value="Aldose_epim"/>
    <property type="match status" value="1"/>
</dbReference>
<sequence>MYKIQKYKENELTFYKLVSSNLTSWLTVCPERGGIITEFGTEGEEHLYLNKETLYDRYIRGRIPILFPISGQLTNKEYNWNGRTYHMPNHGLARQPEWNVISTDIKSTLASITISFQSNHETLEYYPFDFKVIFTYTLKNNQLIIDQTYRNESPAAMPIYSGFHPYFKTQSKKLVLDTDATKIYDYNDEKLKDFHGVVDRTVLKEAVVLLDAKSKQISLEIDESKKITLTTDPSFKYTILWTDQEKDFICLEPWMAKTGELERKEELTMIDPGEALEARVSFEVEKYNKNT</sequence>
<name>A0A2S5GCA9_9BACL</name>
<dbReference type="PANTHER" id="PTHR11122">
    <property type="entry name" value="APOSPORY-ASSOCIATED PROTEIN C-RELATED"/>
    <property type="match status" value="1"/>
</dbReference>
<keyword evidence="2" id="KW-1185">Reference proteome</keyword>
<dbReference type="InterPro" id="IPR014718">
    <property type="entry name" value="GH-type_carb-bd"/>
</dbReference>
<dbReference type="SUPFAM" id="SSF74650">
    <property type="entry name" value="Galactose mutarotase-like"/>
    <property type="match status" value="1"/>
</dbReference>
<accession>A0A2S5GCA9</accession>
<dbReference type="RefSeq" id="WP_104058481.1">
    <property type="nucleotide sequence ID" value="NZ_PREZ01000004.1"/>
</dbReference>
<dbReference type="GO" id="GO:0016853">
    <property type="term" value="F:isomerase activity"/>
    <property type="evidence" value="ECO:0007669"/>
    <property type="project" value="InterPro"/>
</dbReference>
<evidence type="ECO:0000313" key="1">
    <source>
        <dbReference type="EMBL" id="PPA70533.1"/>
    </source>
</evidence>
<reference evidence="1 2" key="1">
    <citation type="submission" date="2018-02" db="EMBL/GenBank/DDBJ databases">
        <title>Jeotgalibacillus proteolyticum sp. nov. a protease producing bacterium isolated from ocean sediments of Laizhou Bay.</title>
        <authorList>
            <person name="Li Y."/>
        </authorList>
    </citation>
    <scope>NUCLEOTIDE SEQUENCE [LARGE SCALE GENOMIC DNA]</scope>
    <source>
        <strain evidence="1 2">22-7</strain>
    </source>
</reference>
<dbReference type="OrthoDB" id="9795355at2"/>
<dbReference type="InterPro" id="IPR008183">
    <property type="entry name" value="Aldose_1/G6P_1-epimerase"/>
</dbReference>
<proteinExistence type="predicted"/>
<comment type="caution">
    <text evidence="1">The sequence shown here is derived from an EMBL/GenBank/DDBJ whole genome shotgun (WGS) entry which is preliminary data.</text>
</comment>